<dbReference type="InterPro" id="IPR012748">
    <property type="entry name" value="Rieske-like_NirD"/>
</dbReference>
<dbReference type="PROSITE" id="PS51296">
    <property type="entry name" value="RIESKE"/>
    <property type="match status" value="1"/>
</dbReference>
<dbReference type="PANTHER" id="PTHR43456">
    <property type="entry name" value="RIESKE (2FE-2S) DOMAIN-CONTAINING PROTEIN"/>
    <property type="match status" value="1"/>
</dbReference>
<keyword evidence="7" id="KW-0472">Membrane</keyword>
<organism evidence="9 10">
    <name type="scientific">Cymbomonas tetramitiformis</name>
    <dbReference type="NCBI Taxonomy" id="36881"/>
    <lineage>
        <taxon>Eukaryota</taxon>
        <taxon>Viridiplantae</taxon>
        <taxon>Chlorophyta</taxon>
        <taxon>Pyramimonadophyceae</taxon>
        <taxon>Pyramimonadales</taxon>
        <taxon>Pyramimonadaceae</taxon>
        <taxon>Cymbomonas</taxon>
    </lineage>
</organism>
<reference evidence="9 10" key="1">
    <citation type="journal article" date="2015" name="Genome Biol. Evol.">
        <title>Comparative Genomics of a Bacterivorous Green Alga Reveals Evolutionary Causalities and Consequences of Phago-Mixotrophic Mode of Nutrition.</title>
        <authorList>
            <person name="Burns J.A."/>
            <person name="Paasch A."/>
            <person name="Narechania A."/>
            <person name="Kim E."/>
        </authorList>
    </citation>
    <scope>NUCLEOTIDE SEQUENCE [LARGE SCALE GENOMIC DNA]</scope>
    <source>
        <strain evidence="9 10">PLY_AMNH</strain>
    </source>
</reference>
<dbReference type="InterPro" id="IPR036922">
    <property type="entry name" value="Rieske_2Fe-2S_sf"/>
</dbReference>
<gene>
    <name evidence="9" type="ORF">CYMTET_45103</name>
</gene>
<evidence type="ECO:0000256" key="2">
    <source>
        <dbReference type="ARBA" id="ARBA00022723"/>
    </source>
</evidence>
<dbReference type="AlphaFoldDB" id="A0AAE0EYC9"/>
<dbReference type="PANTHER" id="PTHR43456:SF2">
    <property type="entry name" value="RIESKE (2FE-2S) DOMAIN-CONTAINING PROTEIN"/>
    <property type="match status" value="1"/>
</dbReference>
<evidence type="ECO:0000256" key="4">
    <source>
        <dbReference type="ARBA" id="ARBA00023004"/>
    </source>
</evidence>
<dbReference type="GO" id="GO:0046872">
    <property type="term" value="F:metal ion binding"/>
    <property type="evidence" value="ECO:0007669"/>
    <property type="project" value="UniProtKB-KW"/>
</dbReference>
<keyword evidence="5" id="KW-0411">Iron-sulfur</keyword>
<dbReference type="InterPro" id="IPR017941">
    <property type="entry name" value="Rieske_2Fe-2S"/>
</dbReference>
<name>A0AAE0EYC9_9CHLO</name>
<keyword evidence="7" id="KW-0812">Transmembrane</keyword>
<dbReference type="SUPFAM" id="SSF50022">
    <property type="entry name" value="ISP domain"/>
    <property type="match status" value="1"/>
</dbReference>
<keyword evidence="1" id="KW-0001">2Fe-2S</keyword>
<evidence type="ECO:0000313" key="9">
    <source>
        <dbReference type="EMBL" id="KAK3245331.1"/>
    </source>
</evidence>
<evidence type="ECO:0000256" key="3">
    <source>
        <dbReference type="ARBA" id="ARBA00023002"/>
    </source>
</evidence>
<keyword evidence="4" id="KW-0408">Iron</keyword>
<keyword evidence="10" id="KW-1185">Reference proteome</keyword>
<dbReference type="Gene3D" id="2.102.10.10">
    <property type="entry name" value="Rieske [2Fe-2S] iron-sulphur domain"/>
    <property type="match status" value="1"/>
</dbReference>
<evidence type="ECO:0000259" key="8">
    <source>
        <dbReference type="PROSITE" id="PS51296"/>
    </source>
</evidence>
<comment type="caution">
    <text evidence="9">The sequence shown here is derived from an EMBL/GenBank/DDBJ whole genome shotgun (WGS) entry which is preliminary data.</text>
</comment>
<dbReference type="Pfam" id="PF13806">
    <property type="entry name" value="Rieske_2"/>
    <property type="match status" value="1"/>
</dbReference>
<keyword evidence="2" id="KW-0479">Metal-binding</keyword>
<dbReference type="GO" id="GO:0008942">
    <property type="term" value="F:nitrite reductase [NAD(P)H] activity"/>
    <property type="evidence" value="ECO:0007669"/>
    <property type="project" value="InterPro"/>
</dbReference>
<protein>
    <recommendedName>
        <fullName evidence="8">Rieske domain-containing protein</fullName>
    </recommendedName>
</protein>
<accession>A0AAE0EYC9</accession>
<evidence type="ECO:0000256" key="5">
    <source>
        <dbReference type="ARBA" id="ARBA00023014"/>
    </source>
</evidence>
<feature type="transmembrane region" description="Helical" evidence="7">
    <location>
        <begin position="258"/>
        <end position="277"/>
    </location>
</feature>
<proteinExistence type="predicted"/>
<dbReference type="GO" id="GO:0051537">
    <property type="term" value="F:2 iron, 2 sulfur cluster binding"/>
    <property type="evidence" value="ECO:0007669"/>
    <property type="project" value="UniProtKB-KW"/>
</dbReference>
<feature type="transmembrane region" description="Helical" evidence="7">
    <location>
        <begin position="284"/>
        <end position="303"/>
    </location>
</feature>
<evidence type="ECO:0000256" key="6">
    <source>
        <dbReference type="ARBA" id="ARBA00023063"/>
    </source>
</evidence>
<sequence length="313" mass="33704">MSGIVQAIHMSRSHSVCVSKGIAAPTTVSRRSRVASSKTRTTAATLKPSSLQIKSVKRSRQGRSLQLSAVASETETKDTFVPVLKLSELEKGTRATVETENGKTILFFWYRNEIYGIESRSPAEGAFSDGFKDARFTQDGCIECPSTKSTFSLTTGEVKTWYPDNPVLRAITPQDTVRPLEVFPIKVTDDAILVDPYNSNIGSVDTSDGAATPTTRGGATSSAERNNVFGIEPQMYLTTGEEIDMEQDTFGNSKLDPATLAISTVAVAIVAVAGTATCLFYENVYALAAFWIVGFSGAAYFVVQNSDNEDIAS</sequence>
<keyword evidence="7" id="KW-1133">Transmembrane helix</keyword>
<evidence type="ECO:0000256" key="1">
    <source>
        <dbReference type="ARBA" id="ARBA00022714"/>
    </source>
</evidence>
<dbReference type="CDD" id="cd03467">
    <property type="entry name" value="Rieske"/>
    <property type="match status" value="1"/>
</dbReference>
<feature type="domain" description="Rieske" evidence="8">
    <location>
        <begin position="81"/>
        <end position="194"/>
    </location>
</feature>
<keyword evidence="6" id="KW-0534">Nitrate assimilation</keyword>
<keyword evidence="3" id="KW-0560">Oxidoreductase</keyword>
<dbReference type="EMBL" id="LGRX02030769">
    <property type="protein sequence ID" value="KAK3245331.1"/>
    <property type="molecule type" value="Genomic_DNA"/>
</dbReference>
<evidence type="ECO:0000256" key="7">
    <source>
        <dbReference type="SAM" id="Phobius"/>
    </source>
</evidence>
<dbReference type="GO" id="GO:0042128">
    <property type="term" value="P:nitrate assimilation"/>
    <property type="evidence" value="ECO:0007669"/>
    <property type="project" value="UniProtKB-KW"/>
</dbReference>
<evidence type="ECO:0000313" key="10">
    <source>
        <dbReference type="Proteomes" id="UP001190700"/>
    </source>
</evidence>
<dbReference type="Proteomes" id="UP001190700">
    <property type="component" value="Unassembled WGS sequence"/>
</dbReference>